<dbReference type="Pfam" id="PF25920">
    <property type="entry name" value="DUF7966"/>
    <property type="match status" value="1"/>
</dbReference>
<dbReference type="RefSeq" id="WP_011322485.1">
    <property type="nucleotide sequence ID" value="NC_007426.1"/>
</dbReference>
<evidence type="ECO:0000256" key="1">
    <source>
        <dbReference type="SAM" id="MobiDB-lite"/>
    </source>
</evidence>
<proteinExistence type="predicted"/>
<reference evidence="2 3" key="1">
    <citation type="journal article" date="2005" name="Genome Res.">
        <title>Living with two extremes: conclusions from the genome sequence of Natronomonas pharaonis.</title>
        <authorList>
            <person name="Falb M."/>
            <person name="Pfeiffer F."/>
            <person name="Palm P."/>
            <person name="Rodewald K."/>
            <person name="Hickmann V."/>
            <person name="Tittor J."/>
            <person name="Oesterhelt D."/>
        </authorList>
    </citation>
    <scope>NUCLEOTIDE SEQUENCE [LARGE SCALE GENOMIC DNA]</scope>
    <source>
        <strain evidence="3">ATCC 35678 / DSM 2160 / CIP 103997 / JCM 8858 / NBRC 14720 / NCIMB 2260 / Gabara</strain>
    </source>
</reference>
<sequence length="123" mass="13211">MSRNDTAERTCRTERQVRTLLSRLAGAAPETVVRRAIAATDDIEAAAAFADGTDLEALAAAVEQVEDKSLKRRGQAALASFRRFRQAAVGNDPTIPPGDTPGENHVHRARGSDLRSGDEPTDE</sequence>
<feature type="region of interest" description="Disordered" evidence="1">
    <location>
        <begin position="87"/>
        <end position="123"/>
    </location>
</feature>
<dbReference type="STRING" id="348780.NP_1520A"/>
<gene>
    <name evidence="2" type="ordered locus">NP_1520A</name>
</gene>
<name>A0A1U7EV13_NATPD</name>
<evidence type="ECO:0000313" key="2">
    <source>
        <dbReference type="EMBL" id="CAI48851.1"/>
    </source>
</evidence>
<evidence type="ECO:0000313" key="3">
    <source>
        <dbReference type="Proteomes" id="UP000002698"/>
    </source>
</evidence>
<protein>
    <submittedName>
        <fullName evidence="2">Uncharacterized protein</fullName>
    </submittedName>
</protein>
<dbReference type="AlphaFoldDB" id="A0A1U7EV13"/>
<accession>A0A1U7EV13</accession>
<organism evidence="2 3">
    <name type="scientific">Natronomonas pharaonis (strain ATCC 35678 / DSM 2160 / CIP 103997 / JCM 8858 / NBRC 14720 / NCIMB 2260 / Gabara)</name>
    <name type="common">Halobacterium pharaonis</name>
    <dbReference type="NCBI Taxonomy" id="348780"/>
    <lineage>
        <taxon>Archaea</taxon>
        <taxon>Methanobacteriati</taxon>
        <taxon>Methanobacteriota</taxon>
        <taxon>Stenosarchaea group</taxon>
        <taxon>Halobacteria</taxon>
        <taxon>Halobacteriales</taxon>
        <taxon>Natronomonadaceae</taxon>
        <taxon>Natronomonas</taxon>
    </lineage>
</organism>
<dbReference type="EnsemblBacteria" id="CAI48851">
    <property type="protein sequence ID" value="CAI48851"/>
    <property type="gene ID" value="NP_1520A"/>
</dbReference>
<dbReference type="KEGG" id="nph:NP_1520A"/>
<dbReference type="InterPro" id="IPR058272">
    <property type="entry name" value="DUF7966"/>
</dbReference>
<dbReference type="EMBL" id="CR936257">
    <property type="protein sequence ID" value="CAI48851.1"/>
    <property type="molecule type" value="Genomic_DNA"/>
</dbReference>
<dbReference type="HOGENOM" id="CLU_2010153_0_0_2"/>
<dbReference type="eggNOG" id="arCOG11342">
    <property type="taxonomic scope" value="Archaea"/>
</dbReference>
<feature type="compositionally biased region" description="Basic and acidic residues" evidence="1">
    <location>
        <begin position="102"/>
        <end position="123"/>
    </location>
</feature>
<dbReference type="GeneID" id="3701168"/>
<keyword evidence="3" id="KW-1185">Reference proteome</keyword>
<dbReference type="Proteomes" id="UP000002698">
    <property type="component" value="Chromosome"/>
</dbReference>